<dbReference type="EMBL" id="JAPFCC010000001">
    <property type="protein sequence ID" value="MCW7556185.1"/>
    <property type="molecule type" value="Genomic_DNA"/>
</dbReference>
<organism evidence="4 5">
    <name type="scientific">Endozoicomonas gorgoniicola</name>
    <dbReference type="NCBI Taxonomy" id="1234144"/>
    <lineage>
        <taxon>Bacteria</taxon>
        <taxon>Pseudomonadati</taxon>
        <taxon>Pseudomonadota</taxon>
        <taxon>Gammaproteobacteria</taxon>
        <taxon>Oceanospirillales</taxon>
        <taxon>Endozoicomonadaceae</taxon>
        <taxon>Endozoicomonas</taxon>
    </lineage>
</organism>
<accession>A0ABT3N3I7</accession>
<name>A0ABT3N3I7_9GAMM</name>
<dbReference type="Gene3D" id="3.40.50.20">
    <property type="match status" value="1"/>
</dbReference>
<comment type="caution">
    <text evidence="4">The sequence shown here is derived from an EMBL/GenBank/DDBJ whole genome shotgun (WGS) entry which is preliminary data.</text>
</comment>
<reference evidence="4 5" key="1">
    <citation type="submission" date="2022-10" db="EMBL/GenBank/DDBJ databases">
        <title>High-quality genome sequences of two octocoral-associated bacteria, Endozoicomonas euniceicola EF212 and Endozoicomonas gorgoniicola PS125.</title>
        <authorList>
            <person name="Chiou Y.-J."/>
            <person name="Chen Y.-H."/>
        </authorList>
    </citation>
    <scope>NUCLEOTIDE SEQUENCE [LARGE SCALE GENOMIC DNA]</scope>
    <source>
        <strain evidence="4 5">PS125</strain>
    </source>
</reference>
<evidence type="ECO:0000256" key="2">
    <source>
        <dbReference type="PROSITE-ProRule" id="PRU00409"/>
    </source>
</evidence>
<protein>
    <submittedName>
        <fullName evidence="4">ATP-grasp domain-containing protein</fullName>
    </submittedName>
</protein>
<dbReference type="RefSeq" id="WP_262565895.1">
    <property type="nucleotide sequence ID" value="NZ_JAPFCC010000001.1"/>
</dbReference>
<dbReference type="Gene3D" id="3.30.470.20">
    <property type="entry name" value="ATP-grasp fold, B domain"/>
    <property type="match status" value="1"/>
</dbReference>
<evidence type="ECO:0000313" key="4">
    <source>
        <dbReference type="EMBL" id="MCW7556185.1"/>
    </source>
</evidence>
<feature type="domain" description="ATP-grasp" evidence="3">
    <location>
        <begin position="105"/>
        <end position="292"/>
    </location>
</feature>
<sequence>MSKHTVGLWLYQNGGGDVIQRKLVDRLRERDIGVISGLNLSQAMAHEGSIICNGVVMEDLDLFYTYNAGQQTQYQMYLYEMLDRCIPIVNNYKAFALTEDKFKTSHLLRRHGITTPDYCLSRHNNLEALRASMSDWGGRAVYKPTDGWGGTGIVRLENIDALDMLQPFINQIDVQHFFVERFIQNDHTDYRIDIVDGEFVGCYGRKAPQDDWKTNITSGGSIIKREPNDEVVNLALKAAKVTGLEIAGVDLIYDQEREEYVVLEVNGIPAFATPDQEEFGLDFNDLKIEKITDMIERKVTVNKLLDTPLQQDSTGIEVEEPKHAIS</sequence>
<keyword evidence="2" id="KW-0547">Nucleotide-binding</keyword>
<evidence type="ECO:0000259" key="3">
    <source>
        <dbReference type="PROSITE" id="PS50975"/>
    </source>
</evidence>
<keyword evidence="2" id="KW-0067">ATP-binding</keyword>
<dbReference type="SUPFAM" id="SSF56059">
    <property type="entry name" value="Glutathione synthetase ATP-binding domain-like"/>
    <property type="match status" value="1"/>
</dbReference>
<keyword evidence="1" id="KW-0464">Manganese</keyword>
<keyword evidence="5" id="KW-1185">Reference proteome</keyword>
<dbReference type="Pfam" id="PF08443">
    <property type="entry name" value="RimK"/>
    <property type="match status" value="1"/>
</dbReference>
<dbReference type="Proteomes" id="UP001209854">
    <property type="component" value="Unassembled WGS sequence"/>
</dbReference>
<dbReference type="PANTHER" id="PTHR21621:SF0">
    <property type="entry name" value="BETA-CITRYLGLUTAMATE SYNTHASE B-RELATED"/>
    <property type="match status" value="1"/>
</dbReference>
<dbReference type="InterPro" id="IPR011761">
    <property type="entry name" value="ATP-grasp"/>
</dbReference>
<dbReference type="InterPro" id="IPR013651">
    <property type="entry name" value="ATP-grasp_RimK-type"/>
</dbReference>
<proteinExistence type="predicted"/>
<dbReference type="PANTHER" id="PTHR21621">
    <property type="entry name" value="RIBOSOMAL PROTEIN S6 MODIFICATION PROTEIN"/>
    <property type="match status" value="1"/>
</dbReference>
<gene>
    <name evidence="4" type="ORF">NX722_26865</name>
</gene>
<dbReference type="PROSITE" id="PS50975">
    <property type="entry name" value="ATP_GRASP"/>
    <property type="match status" value="1"/>
</dbReference>
<evidence type="ECO:0000256" key="1">
    <source>
        <dbReference type="ARBA" id="ARBA00023211"/>
    </source>
</evidence>
<evidence type="ECO:0000313" key="5">
    <source>
        <dbReference type="Proteomes" id="UP001209854"/>
    </source>
</evidence>